<reference evidence="1 2" key="1">
    <citation type="journal article" date="2019" name="Commun. Biol.">
        <title>The bagworm genome reveals a unique fibroin gene that provides high tensile strength.</title>
        <authorList>
            <person name="Kono N."/>
            <person name="Nakamura H."/>
            <person name="Ohtoshi R."/>
            <person name="Tomita M."/>
            <person name="Numata K."/>
            <person name="Arakawa K."/>
        </authorList>
    </citation>
    <scope>NUCLEOTIDE SEQUENCE [LARGE SCALE GENOMIC DNA]</scope>
</reference>
<sequence length="182" mass="20764">MQLQVFIRGPIITNWVIENTLGVAVCDRPCGSTRRDVLAVLRARRQRHLNGSYGILWVPNNRSWHCRYRVSEYRLWCRGQTRKVSPGYHYDTRRDGCAPPAGGRAAAPPAPLSPAAPIDLFVMRHRTLVSVFVNSEVVKHHSEPRQPASFSLLQINVYYIMLQKLLYVASSIFTVVNIRHKS</sequence>
<evidence type="ECO:0000313" key="1">
    <source>
        <dbReference type="EMBL" id="GBP08903.1"/>
    </source>
</evidence>
<protein>
    <submittedName>
        <fullName evidence="1">Uncharacterized protein</fullName>
    </submittedName>
</protein>
<gene>
    <name evidence="1" type="ORF">EVAR_78291_1</name>
</gene>
<evidence type="ECO:0000313" key="2">
    <source>
        <dbReference type="Proteomes" id="UP000299102"/>
    </source>
</evidence>
<proteinExistence type="predicted"/>
<comment type="caution">
    <text evidence="1">The sequence shown here is derived from an EMBL/GenBank/DDBJ whole genome shotgun (WGS) entry which is preliminary data.</text>
</comment>
<organism evidence="1 2">
    <name type="scientific">Eumeta variegata</name>
    <name type="common">Bagworm moth</name>
    <name type="synonym">Eumeta japonica</name>
    <dbReference type="NCBI Taxonomy" id="151549"/>
    <lineage>
        <taxon>Eukaryota</taxon>
        <taxon>Metazoa</taxon>
        <taxon>Ecdysozoa</taxon>
        <taxon>Arthropoda</taxon>
        <taxon>Hexapoda</taxon>
        <taxon>Insecta</taxon>
        <taxon>Pterygota</taxon>
        <taxon>Neoptera</taxon>
        <taxon>Endopterygota</taxon>
        <taxon>Lepidoptera</taxon>
        <taxon>Glossata</taxon>
        <taxon>Ditrysia</taxon>
        <taxon>Tineoidea</taxon>
        <taxon>Psychidae</taxon>
        <taxon>Oiketicinae</taxon>
        <taxon>Eumeta</taxon>
    </lineage>
</organism>
<dbReference type="EMBL" id="BGZK01000033">
    <property type="protein sequence ID" value="GBP08903.1"/>
    <property type="molecule type" value="Genomic_DNA"/>
</dbReference>
<name>A0A4C1T318_EUMVA</name>
<keyword evidence="2" id="KW-1185">Reference proteome</keyword>
<dbReference type="Proteomes" id="UP000299102">
    <property type="component" value="Unassembled WGS sequence"/>
</dbReference>
<dbReference type="AlphaFoldDB" id="A0A4C1T318"/>
<accession>A0A4C1T318</accession>